<sequence length="37" mass="4288">MDALLFLNLLWQRLPPVVKPTALAANDAYFSRLRFIL</sequence>
<accession>A0ABM5MLS0</accession>
<evidence type="ECO:0000313" key="1">
    <source>
        <dbReference type="EMBL" id="AEV20579.1"/>
    </source>
</evidence>
<keyword evidence="2" id="KW-1185">Reference proteome</keyword>
<evidence type="ECO:0000313" key="2">
    <source>
        <dbReference type="Proteomes" id="UP000005636"/>
    </source>
</evidence>
<gene>
    <name evidence="1" type="ORF">GTCCBUS3UF5_32770</name>
</gene>
<protein>
    <submittedName>
        <fullName evidence="1">Uncharacterized protein</fullName>
    </submittedName>
</protein>
<dbReference type="Proteomes" id="UP000005636">
    <property type="component" value="Chromosome"/>
</dbReference>
<organism evidence="1 2">
    <name type="scientific">Geobacillus thermoleovorans CCB_US3_UF5</name>
    <dbReference type="NCBI Taxonomy" id="1111068"/>
    <lineage>
        <taxon>Bacteria</taxon>
        <taxon>Bacillati</taxon>
        <taxon>Bacillota</taxon>
        <taxon>Bacilli</taxon>
        <taxon>Bacillales</taxon>
        <taxon>Anoxybacillaceae</taxon>
        <taxon>Geobacillus</taxon>
        <taxon>Geobacillus thermoleovorans group</taxon>
    </lineage>
</organism>
<name>A0ABM5MLS0_GEOTH</name>
<reference evidence="1 2" key="1">
    <citation type="submission" date="2011-11" db="EMBL/GenBank/DDBJ databases">
        <title>Complete genome sequence of thermophilic Geobacillus thermoleovorans CCB_US3_UF5.</title>
        <authorList>
            <person name="Muhd Sakaff M.K.L."/>
            <person name="Abdul Rahman A.Y."/>
            <person name="Saito J.A."/>
            <person name="Hou S."/>
            <person name="Alam M."/>
        </authorList>
    </citation>
    <scope>NUCLEOTIDE SEQUENCE [LARGE SCALE GENOMIC DNA]</scope>
    <source>
        <strain evidence="1 2">CCB_US3_UF5</strain>
    </source>
</reference>
<dbReference type="EMBL" id="CP003125">
    <property type="protein sequence ID" value="AEV20579.1"/>
    <property type="molecule type" value="Genomic_DNA"/>
</dbReference>
<proteinExistence type="predicted"/>